<evidence type="ECO:0000256" key="5">
    <source>
        <dbReference type="ARBA" id="ARBA00023277"/>
    </source>
</evidence>
<evidence type="ECO:0000256" key="2">
    <source>
        <dbReference type="ARBA" id="ARBA00022723"/>
    </source>
</evidence>
<dbReference type="PANTHER" id="PTHR31609">
    <property type="entry name" value="YDJC DEACETYLASE FAMILY MEMBER"/>
    <property type="match status" value="1"/>
</dbReference>
<dbReference type="Gene3D" id="3.20.20.370">
    <property type="entry name" value="Glycoside hydrolase/deacetylase"/>
    <property type="match status" value="1"/>
</dbReference>
<sequence length="276" mass="30593">MTALAEALGHDADDRLLILTADQLGMCHATNIGVYESLRTGLATGASLMVPAPWAREAAAHYRGEPVGVHLTLNAELDCYRWRPITAAPSLLDGDGGFPRTVDDLWDHADLDETRSECRAQLERAILWGFDVCHLSTHLGALQNRPEFFDVLLDLAVEHRLPIRLEGGDAETLAGFPFRALAAEEGVLTVDHHRLRPLADPEALERQAMDLEPGVTEIVVEPAVDTPELRAICDNWGRRVDHRDLACGNSEMRADLDRGQVRLISWYEVREAQRAT</sequence>
<dbReference type="GO" id="GO:0005975">
    <property type="term" value="P:carbohydrate metabolic process"/>
    <property type="evidence" value="ECO:0007669"/>
    <property type="project" value="InterPro"/>
</dbReference>
<evidence type="ECO:0000256" key="3">
    <source>
        <dbReference type="ARBA" id="ARBA00022801"/>
    </source>
</evidence>
<dbReference type="PANTHER" id="PTHR31609:SF1">
    <property type="entry name" value="CARBOHYDRATE DEACETYLASE"/>
    <property type="match status" value="1"/>
</dbReference>
<gene>
    <name evidence="6" type="ORF">METZ01_LOCUS40297</name>
</gene>
<dbReference type="SUPFAM" id="SSF88713">
    <property type="entry name" value="Glycoside hydrolase/deacetylase"/>
    <property type="match status" value="1"/>
</dbReference>
<dbReference type="GO" id="GO:0016787">
    <property type="term" value="F:hydrolase activity"/>
    <property type="evidence" value="ECO:0007669"/>
    <property type="project" value="UniProtKB-KW"/>
</dbReference>
<dbReference type="Pfam" id="PF04794">
    <property type="entry name" value="YdjC"/>
    <property type="match status" value="1"/>
</dbReference>
<dbReference type="GO" id="GO:0046872">
    <property type="term" value="F:metal ion binding"/>
    <property type="evidence" value="ECO:0007669"/>
    <property type="project" value="UniProtKB-KW"/>
</dbReference>
<reference evidence="6" key="1">
    <citation type="submission" date="2018-05" db="EMBL/GenBank/DDBJ databases">
        <authorList>
            <person name="Lanie J.A."/>
            <person name="Ng W.-L."/>
            <person name="Kazmierczak K.M."/>
            <person name="Andrzejewski T.M."/>
            <person name="Davidsen T.M."/>
            <person name="Wayne K.J."/>
            <person name="Tettelin H."/>
            <person name="Glass J.I."/>
            <person name="Rusch D."/>
            <person name="Podicherti R."/>
            <person name="Tsui H.-C.T."/>
            <person name="Winkler M.E."/>
        </authorList>
    </citation>
    <scope>NUCLEOTIDE SEQUENCE</scope>
</reference>
<organism evidence="6">
    <name type="scientific">marine metagenome</name>
    <dbReference type="NCBI Taxonomy" id="408172"/>
    <lineage>
        <taxon>unclassified sequences</taxon>
        <taxon>metagenomes</taxon>
        <taxon>ecological metagenomes</taxon>
    </lineage>
</organism>
<comment type="cofactor">
    <cofactor evidence="1">
        <name>Mg(2+)</name>
        <dbReference type="ChEBI" id="CHEBI:18420"/>
    </cofactor>
</comment>
<dbReference type="GO" id="GO:0019213">
    <property type="term" value="F:deacetylase activity"/>
    <property type="evidence" value="ECO:0007669"/>
    <property type="project" value="TreeGrafter"/>
</dbReference>
<dbReference type="InterPro" id="IPR006879">
    <property type="entry name" value="YdjC-like"/>
</dbReference>
<keyword evidence="5" id="KW-0119">Carbohydrate metabolism</keyword>
<dbReference type="InterPro" id="IPR011330">
    <property type="entry name" value="Glyco_hydro/deAcase_b/a-brl"/>
</dbReference>
<keyword evidence="2" id="KW-0479">Metal-binding</keyword>
<protein>
    <recommendedName>
        <fullName evidence="7">ChbG/HpnK family deacetylase</fullName>
    </recommendedName>
</protein>
<keyword evidence="4" id="KW-0460">Magnesium</keyword>
<evidence type="ECO:0008006" key="7">
    <source>
        <dbReference type="Google" id="ProtNLM"/>
    </source>
</evidence>
<keyword evidence="3" id="KW-0378">Hydrolase</keyword>
<evidence type="ECO:0000256" key="1">
    <source>
        <dbReference type="ARBA" id="ARBA00001946"/>
    </source>
</evidence>
<name>A0A381RDV5_9ZZZZ</name>
<dbReference type="AlphaFoldDB" id="A0A381RDV5"/>
<evidence type="ECO:0000313" key="6">
    <source>
        <dbReference type="EMBL" id="SUZ87443.1"/>
    </source>
</evidence>
<evidence type="ECO:0000256" key="4">
    <source>
        <dbReference type="ARBA" id="ARBA00022842"/>
    </source>
</evidence>
<proteinExistence type="predicted"/>
<accession>A0A381RDV5</accession>
<dbReference type="EMBL" id="UINC01001725">
    <property type="protein sequence ID" value="SUZ87443.1"/>
    <property type="molecule type" value="Genomic_DNA"/>
</dbReference>